<keyword evidence="3" id="KW-1185">Reference proteome</keyword>
<comment type="caution">
    <text evidence="2">The sequence shown here is derived from an EMBL/GenBank/DDBJ whole genome shotgun (WGS) entry which is preliminary data.</text>
</comment>
<feature type="region of interest" description="Disordered" evidence="1">
    <location>
        <begin position="1"/>
        <end position="20"/>
    </location>
</feature>
<protein>
    <submittedName>
        <fullName evidence="2">Uncharacterized protein</fullName>
    </submittedName>
</protein>
<accession>A0A1U7P4S5</accession>
<dbReference type="AlphaFoldDB" id="A0A1U7P4S5"/>
<dbReference type="EMBL" id="MSTI01000007">
    <property type="protein sequence ID" value="OLV20177.1"/>
    <property type="molecule type" value="Genomic_DNA"/>
</dbReference>
<evidence type="ECO:0000313" key="3">
    <source>
        <dbReference type="Proteomes" id="UP000186607"/>
    </source>
</evidence>
<evidence type="ECO:0000313" key="2">
    <source>
        <dbReference type="EMBL" id="OLV20177.1"/>
    </source>
</evidence>
<dbReference type="Proteomes" id="UP000186607">
    <property type="component" value="Unassembled WGS sequence"/>
</dbReference>
<organism evidence="2 3">
    <name type="scientific">Deinococcus marmoris</name>
    <dbReference type="NCBI Taxonomy" id="249408"/>
    <lineage>
        <taxon>Bacteria</taxon>
        <taxon>Thermotogati</taxon>
        <taxon>Deinococcota</taxon>
        <taxon>Deinococci</taxon>
        <taxon>Deinococcales</taxon>
        <taxon>Deinococcaceae</taxon>
        <taxon>Deinococcus</taxon>
    </lineage>
</organism>
<dbReference type="RefSeq" id="WP_075830132.1">
    <property type="nucleotide sequence ID" value="NZ_MSTI01000007.1"/>
</dbReference>
<name>A0A1U7P4S5_9DEIO</name>
<proteinExistence type="predicted"/>
<evidence type="ECO:0000256" key="1">
    <source>
        <dbReference type="SAM" id="MobiDB-lite"/>
    </source>
</evidence>
<gene>
    <name evidence="2" type="ORF">BOO71_0000559</name>
</gene>
<sequence length="95" mass="10472">MRTRTERRATANARHIAPAGAMSMATERLIERTPAKHLAVYANPGTKRPQNFLNHSGAFSVAGRSEQIAAYAGGAIIAHLPRSQAHRHLPHMKRR</sequence>
<reference evidence="2 3" key="1">
    <citation type="submission" date="2017-01" db="EMBL/GenBank/DDBJ databases">
        <title>Genome Analysis of Deinococcus marmoris KOPRI26562.</title>
        <authorList>
            <person name="Kim J.H."/>
            <person name="Oh H.-M."/>
        </authorList>
    </citation>
    <scope>NUCLEOTIDE SEQUENCE [LARGE SCALE GENOMIC DNA]</scope>
    <source>
        <strain evidence="2 3">KOPRI26562</strain>
    </source>
</reference>
<dbReference type="STRING" id="249408.BOO71_0000559"/>